<dbReference type="AlphaFoldDB" id="A0AAV4F1V8"/>
<dbReference type="PROSITE" id="PS50089">
    <property type="entry name" value="ZF_RING_2"/>
    <property type="match status" value="1"/>
</dbReference>
<feature type="region of interest" description="Disordered" evidence="4">
    <location>
        <begin position="1"/>
        <end position="116"/>
    </location>
</feature>
<evidence type="ECO:0000313" key="7">
    <source>
        <dbReference type="Proteomes" id="UP000762676"/>
    </source>
</evidence>
<keyword evidence="2" id="KW-0862">Zinc</keyword>
<dbReference type="Proteomes" id="UP000762676">
    <property type="component" value="Unassembled WGS sequence"/>
</dbReference>
<dbReference type="GO" id="GO:0070936">
    <property type="term" value="P:protein K48-linked ubiquitination"/>
    <property type="evidence" value="ECO:0007669"/>
    <property type="project" value="TreeGrafter"/>
</dbReference>
<proteinExistence type="predicted"/>
<feature type="compositionally biased region" description="Polar residues" evidence="4">
    <location>
        <begin position="29"/>
        <end position="46"/>
    </location>
</feature>
<dbReference type="GO" id="GO:0005737">
    <property type="term" value="C:cytoplasm"/>
    <property type="evidence" value="ECO:0007669"/>
    <property type="project" value="TreeGrafter"/>
</dbReference>
<gene>
    <name evidence="6" type="ORF">ElyMa_003700100</name>
</gene>
<keyword evidence="1 3" id="KW-0479">Metal-binding</keyword>
<keyword evidence="7" id="KW-1185">Reference proteome</keyword>
<dbReference type="InterPro" id="IPR013083">
    <property type="entry name" value="Znf_RING/FYVE/PHD"/>
</dbReference>
<dbReference type="GO" id="GO:0008270">
    <property type="term" value="F:zinc ion binding"/>
    <property type="evidence" value="ECO:0007669"/>
    <property type="project" value="UniProtKB-KW"/>
</dbReference>
<dbReference type="EMBL" id="BMAT01007590">
    <property type="protein sequence ID" value="GFR67212.1"/>
    <property type="molecule type" value="Genomic_DNA"/>
</dbReference>
<sequence>MFTASLSTKKSGNGVNKDSLGIVNEESPSRSSVEGETNDTKNSTSGAEKISPNLLQHSMPSLDSLDPLNAQGSPRKNSQMKSMAAAAQPSPPGSKTTEASSREGGPESSSPNRRARNQQDSLCNICMDNLADCILLECGHMVTCTQCGKRLANCPICRQYISRVVRVFRT</sequence>
<reference evidence="6 7" key="1">
    <citation type="journal article" date="2021" name="Elife">
        <title>Chloroplast acquisition without the gene transfer in kleptoplastic sea slugs, Plakobranchus ocellatus.</title>
        <authorList>
            <person name="Maeda T."/>
            <person name="Takahashi S."/>
            <person name="Yoshida T."/>
            <person name="Shimamura S."/>
            <person name="Takaki Y."/>
            <person name="Nagai Y."/>
            <person name="Toyoda A."/>
            <person name="Suzuki Y."/>
            <person name="Arimoto A."/>
            <person name="Ishii H."/>
            <person name="Satoh N."/>
            <person name="Nishiyama T."/>
            <person name="Hasebe M."/>
            <person name="Maruyama T."/>
            <person name="Minagawa J."/>
            <person name="Obokata J."/>
            <person name="Shigenobu S."/>
        </authorList>
    </citation>
    <scope>NUCLEOTIDE SEQUENCE [LARGE SCALE GENOMIC DNA]</scope>
</reference>
<evidence type="ECO:0000256" key="4">
    <source>
        <dbReference type="SAM" id="MobiDB-lite"/>
    </source>
</evidence>
<organism evidence="6 7">
    <name type="scientific">Elysia marginata</name>
    <dbReference type="NCBI Taxonomy" id="1093978"/>
    <lineage>
        <taxon>Eukaryota</taxon>
        <taxon>Metazoa</taxon>
        <taxon>Spiralia</taxon>
        <taxon>Lophotrochozoa</taxon>
        <taxon>Mollusca</taxon>
        <taxon>Gastropoda</taxon>
        <taxon>Heterobranchia</taxon>
        <taxon>Euthyneura</taxon>
        <taxon>Panpulmonata</taxon>
        <taxon>Sacoglossa</taxon>
        <taxon>Placobranchoidea</taxon>
        <taxon>Plakobranchidae</taxon>
        <taxon>Elysia</taxon>
    </lineage>
</organism>
<evidence type="ECO:0000256" key="3">
    <source>
        <dbReference type="PROSITE-ProRule" id="PRU00175"/>
    </source>
</evidence>
<dbReference type="FunFam" id="3.30.40.10:FF:000110">
    <property type="entry name" value="E3 ubiquitin-protein ligase RNF34 isoform X1"/>
    <property type="match status" value="1"/>
</dbReference>
<feature type="compositionally biased region" description="Polar residues" evidence="4">
    <location>
        <begin position="1"/>
        <end position="16"/>
    </location>
</feature>
<dbReference type="PANTHER" id="PTHR14879">
    <property type="entry name" value="CASPASE REGULATOR, RING FINGER DOMAIN-CONTAINING"/>
    <property type="match status" value="1"/>
</dbReference>
<dbReference type="SUPFAM" id="SSF57850">
    <property type="entry name" value="RING/U-box"/>
    <property type="match status" value="1"/>
</dbReference>
<dbReference type="GO" id="GO:1902042">
    <property type="term" value="P:negative regulation of extrinsic apoptotic signaling pathway via death domain receptors"/>
    <property type="evidence" value="ECO:0007669"/>
    <property type="project" value="TreeGrafter"/>
</dbReference>
<accession>A0AAV4F1V8</accession>
<comment type="caution">
    <text evidence="6">The sequence shown here is derived from an EMBL/GenBank/DDBJ whole genome shotgun (WGS) entry which is preliminary data.</text>
</comment>
<dbReference type="Pfam" id="PF13920">
    <property type="entry name" value="zf-C3HC4_3"/>
    <property type="match status" value="1"/>
</dbReference>
<feature type="compositionally biased region" description="Polar residues" evidence="4">
    <location>
        <begin position="70"/>
        <end position="81"/>
    </location>
</feature>
<keyword evidence="1 3" id="KW-0863">Zinc-finger</keyword>
<protein>
    <submittedName>
        <fullName evidence="6">E3 ubiquitin-protein ligase RNF34</fullName>
    </submittedName>
</protein>
<dbReference type="GO" id="GO:0005886">
    <property type="term" value="C:plasma membrane"/>
    <property type="evidence" value="ECO:0007669"/>
    <property type="project" value="TreeGrafter"/>
</dbReference>
<dbReference type="Gene3D" id="3.30.40.10">
    <property type="entry name" value="Zinc/RING finger domain, C3HC4 (zinc finger)"/>
    <property type="match status" value="1"/>
</dbReference>
<dbReference type="PANTHER" id="PTHR14879:SF15">
    <property type="entry name" value="E3 UBIQUITIN-PROTEIN LIGASE RIFIFYLIN-LIKE PROTEIN"/>
    <property type="match status" value="1"/>
</dbReference>
<dbReference type="InterPro" id="IPR051728">
    <property type="entry name" value="RING-FYVE_E3_ubiquitin-ligase"/>
</dbReference>
<dbReference type="CDD" id="cd16500">
    <property type="entry name" value="RING-HC_CARP"/>
    <property type="match status" value="1"/>
</dbReference>
<dbReference type="GO" id="GO:0043161">
    <property type="term" value="P:proteasome-mediated ubiquitin-dependent protein catabolic process"/>
    <property type="evidence" value="ECO:0007669"/>
    <property type="project" value="TreeGrafter"/>
</dbReference>
<dbReference type="InterPro" id="IPR001841">
    <property type="entry name" value="Znf_RING"/>
</dbReference>
<feature type="domain" description="RING-type" evidence="5">
    <location>
        <begin position="123"/>
        <end position="158"/>
    </location>
</feature>
<evidence type="ECO:0000313" key="6">
    <source>
        <dbReference type="EMBL" id="GFR67212.1"/>
    </source>
</evidence>
<evidence type="ECO:0000259" key="5">
    <source>
        <dbReference type="PROSITE" id="PS50089"/>
    </source>
</evidence>
<name>A0AAV4F1V8_9GAST</name>
<evidence type="ECO:0000256" key="1">
    <source>
        <dbReference type="ARBA" id="ARBA00022771"/>
    </source>
</evidence>
<dbReference type="SMART" id="SM00184">
    <property type="entry name" value="RING"/>
    <property type="match status" value="1"/>
</dbReference>
<dbReference type="GO" id="GO:0061630">
    <property type="term" value="F:ubiquitin protein ligase activity"/>
    <property type="evidence" value="ECO:0007669"/>
    <property type="project" value="TreeGrafter"/>
</dbReference>
<evidence type="ECO:0000256" key="2">
    <source>
        <dbReference type="ARBA" id="ARBA00022833"/>
    </source>
</evidence>